<keyword evidence="4" id="KW-0169">Cobalamin biosynthesis</keyword>
<dbReference type="GO" id="GO:0042242">
    <property type="term" value="F:cobyrinic acid a,c-diamide synthase activity"/>
    <property type="evidence" value="ECO:0007669"/>
    <property type="project" value="InterPro"/>
</dbReference>
<dbReference type="RefSeq" id="WP_327789807.1">
    <property type="nucleotide sequence ID" value="NZ_JARGEQ010000126.1"/>
</dbReference>
<evidence type="ECO:0000313" key="12">
    <source>
        <dbReference type="EMBL" id="MDF1587388.1"/>
    </source>
</evidence>
<evidence type="ECO:0000256" key="4">
    <source>
        <dbReference type="ARBA" id="ARBA00022573"/>
    </source>
</evidence>
<dbReference type="EMBL" id="JARGEQ010000126">
    <property type="protein sequence ID" value="MDF1587388.1"/>
    <property type="molecule type" value="Genomic_DNA"/>
</dbReference>
<dbReference type="InterPro" id="IPR004484">
    <property type="entry name" value="CbiA/CobB_synth"/>
</dbReference>
<evidence type="ECO:0000256" key="9">
    <source>
        <dbReference type="ARBA" id="ARBA00022962"/>
    </source>
</evidence>
<keyword evidence="13" id="KW-1185">Reference proteome</keyword>
<dbReference type="SUPFAM" id="SSF52540">
    <property type="entry name" value="P-loop containing nucleoside triphosphate hydrolases"/>
    <property type="match status" value="1"/>
</dbReference>
<dbReference type="PROSITE" id="PS51274">
    <property type="entry name" value="GATASE_COBBQ"/>
    <property type="match status" value="1"/>
</dbReference>
<keyword evidence="7" id="KW-0067">ATP-binding</keyword>
<protein>
    <submittedName>
        <fullName evidence="12">Cobyrinate a,c-diamide synthase</fullName>
    </submittedName>
</protein>
<evidence type="ECO:0000259" key="11">
    <source>
        <dbReference type="Pfam" id="PF07685"/>
    </source>
</evidence>
<name>A0AAP3XSU6_9PROT</name>
<dbReference type="NCBIfam" id="NF002204">
    <property type="entry name" value="PRK01077.1"/>
    <property type="match status" value="1"/>
</dbReference>
<evidence type="ECO:0000256" key="3">
    <source>
        <dbReference type="ARBA" id="ARBA00006205"/>
    </source>
</evidence>
<dbReference type="InterPro" id="IPR002586">
    <property type="entry name" value="CobQ/CobB/MinD/ParA_Nub-bd_dom"/>
</dbReference>
<dbReference type="GO" id="GO:0005524">
    <property type="term" value="F:ATP binding"/>
    <property type="evidence" value="ECO:0007669"/>
    <property type="project" value="UniProtKB-KW"/>
</dbReference>
<comment type="caution">
    <text evidence="12">The sequence shown here is derived from an EMBL/GenBank/DDBJ whole genome shotgun (WGS) entry which is preliminary data.</text>
</comment>
<dbReference type="PANTHER" id="PTHR43873:SF1">
    <property type="entry name" value="COBYRINATE A,C-DIAMIDE SYNTHASE"/>
    <property type="match status" value="1"/>
</dbReference>
<keyword evidence="5" id="KW-0436">Ligase</keyword>
<dbReference type="PANTHER" id="PTHR43873">
    <property type="entry name" value="COBYRINATE A,C-DIAMIDE SYNTHASE"/>
    <property type="match status" value="1"/>
</dbReference>
<feature type="domain" description="CobB/CobQ-like glutamine amidotransferase" evidence="11">
    <location>
        <begin position="242"/>
        <end position="424"/>
    </location>
</feature>
<comment type="cofactor">
    <cofactor evidence="1">
        <name>Mg(2+)</name>
        <dbReference type="ChEBI" id="CHEBI:18420"/>
    </cofactor>
</comment>
<dbReference type="Gene3D" id="3.40.50.300">
    <property type="entry name" value="P-loop containing nucleotide triphosphate hydrolases"/>
    <property type="match status" value="1"/>
</dbReference>
<dbReference type="GO" id="GO:0009236">
    <property type="term" value="P:cobalamin biosynthetic process"/>
    <property type="evidence" value="ECO:0007669"/>
    <property type="project" value="UniProtKB-KW"/>
</dbReference>
<dbReference type="SUPFAM" id="SSF52317">
    <property type="entry name" value="Class I glutamine amidotransferase-like"/>
    <property type="match status" value="1"/>
</dbReference>
<evidence type="ECO:0000256" key="7">
    <source>
        <dbReference type="ARBA" id="ARBA00022840"/>
    </source>
</evidence>
<keyword evidence="8" id="KW-0460">Magnesium</keyword>
<organism evidence="12 13">
    <name type="scientific">Marinimicrococcus flavescens</name>
    <dbReference type="NCBI Taxonomy" id="3031815"/>
    <lineage>
        <taxon>Bacteria</taxon>
        <taxon>Pseudomonadati</taxon>
        <taxon>Pseudomonadota</taxon>
        <taxon>Alphaproteobacteria</taxon>
        <taxon>Geminicoccales</taxon>
        <taxon>Geminicoccaceae</taxon>
        <taxon>Marinimicrococcus</taxon>
    </lineage>
</organism>
<evidence type="ECO:0000256" key="8">
    <source>
        <dbReference type="ARBA" id="ARBA00022842"/>
    </source>
</evidence>
<evidence type="ECO:0000256" key="1">
    <source>
        <dbReference type="ARBA" id="ARBA00001946"/>
    </source>
</evidence>
<proteinExistence type="inferred from homology"/>
<dbReference type="Pfam" id="PF01656">
    <property type="entry name" value="CbiA"/>
    <property type="match status" value="1"/>
</dbReference>
<comment type="pathway">
    <text evidence="2">Cofactor biosynthesis; adenosylcobalamin biosynthesis.</text>
</comment>
<dbReference type="Proteomes" id="UP001301140">
    <property type="component" value="Unassembled WGS sequence"/>
</dbReference>
<feature type="domain" description="CobQ/CobB/MinD/ParA nucleotide binding" evidence="10">
    <location>
        <begin position="7"/>
        <end position="181"/>
    </location>
</feature>
<evidence type="ECO:0000313" key="13">
    <source>
        <dbReference type="Proteomes" id="UP001301140"/>
    </source>
</evidence>
<evidence type="ECO:0000256" key="6">
    <source>
        <dbReference type="ARBA" id="ARBA00022741"/>
    </source>
</evidence>
<dbReference type="InterPro" id="IPR027417">
    <property type="entry name" value="P-loop_NTPase"/>
</dbReference>
<dbReference type="Pfam" id="PF07685">
    <property type="entry name" value="GATase_3"/>
    <property type="match status" value="1"/>
</dbReference>
<dbReference type="InterPro" id="IPR029062">
    <property type="entry name" value="Class_I_gatase-like"/>
</dbReference>
<evidence type="ECO:0000259" key="10">
    <source>
        <dbReference type="Pfam" id="PF01656"/>
    </source>
</evidence>
<keyword evidence="9" id="KW-0315">Glutamine amidotransferase</keyword>
<reference evidence="12 13" key="1">
    <citation type="submission" date="2023-03" db="EMBL/GenBank/DDBJ databases">
        <title>YIM 152171 draft genome.</title>
        <authorList>
            <person name="Yang Z."/>
        </authorList>
    </citation>
    <scope>NUCLEOTIDE SEQUENCE [LARGE SCALE GENOMIC DNA]</scope>
    <source>
        <strain evidence="12 13">YIM 152171</strain>
    </source>
</reference>
<dbReference type="AlphaFoldDB" id="A0AAP3XSU6"/>
<evidence type="ECO:0000256" key="5">
    <source>
        <dbReference type="ARBA" id="ARBA00022598"/>
    </source>
</evidence>
<keyword evidence="6" id="KW-0547">Nucleotide-binding</keyword>
<gene>
    <name evidence="12" type="ORF">PZ740_13455</name>
</gene>
<evidence type="ECO:0000256" key="2">
    <source>
        <dbReference type="ARBA" id="ARBA00004953"/>
    </source>
</evidence>
<dbReference type="InterPro" id="IPR011698">
    <property type="entry name" value="GATase_3"/>
</dbReference>
<accession>A0AAP3XSU6</accession>
<sequence>MAAPALLVAAPAGGAGKTLLTVGLARALRRRGLAVACFKVGPDRSGSALLARACGRPCPTLDSWAMRLETLVALLDELGHGPDIVLGDGAGGLFDGAPGGAGSTADLASLFDLPVLLVVDCRGLGASIAALVEGYGRFREDAQVAMLAFNRVAGADHARCLVEACEERFSTPVLGWLREESGLGPVAWPDATAEATELLIERAAALVASHLDIERLLRLARPPSISGLGAPACPLPPLGARIAVARDAAFTLACDSVLGSWRRQGAGLSFFSPLADEPPEAAADAVYLPSGHLEENAGRLAAASRWRAGMAAAAARGAFVYGEGAGYAALGQSLALMNGESHPMAGLLPIATSLRKPRREGGYRAATMLDSSPLGPPGTVLRAWEAAHAAVTRGACRPLLVARDGRGRLLGETGCREGSIAGSFLQLVDLYSSAVTQAGPAPGP</sequence>
<comment type="similarity">
    <text evidence="3">Belongs to the CobB/CobQ family. CobQ subfamily.</text>
</comment>